<dbReference type="GO" id="GO:0016491">
    <property type="term" value="F:oxidoreductase activity"/>
    <property type="evidence" value="ECO:0007669"/>
    <property type="project" value="TreeGrafter"/>
</dbReference>
<feature type="region of interest" description="Disordered" evidence="1">
    <location>
        <begin position="168"/>
        <end position="190"/>
    </location>
</feature>
<evidence type="ECO:0000313" key="3">
    <source>
        <dbReference type="Proteomes" id="UP000008136"/>
    </source>
</evidence>
<evidence type="ECO:0000313" key="2">
    <source>
        <dbReference type="EMBL" id="AEA46250.1"/>
    </source>
</evidence>
<dbReference type="Pfam" id="PF13646">
    <property type="entry name" value="HEAT_2"/>
    <property type="match status" value="1"/>
</dbReference>
<organism evidence="2 3">
    <name type="scientific">Archaeoglobus veneficus (strain DSM 11195 / SNP6)</name>
    <dbReference type="NCBI Taxonomy" id="693661"/>
    <lineage>
        <taxon>Archaea</taxon>
        <taxon>Methanobacteriati</taxon>
        <taxon>Methanobacteriota</taxon>
        <taxon>Archaeoglobi</taxon>
        <taxon>Archaeoglobales</taxon>
        <taxon>Archaeoglobaceae</taxon>
        <taxon>Archaeoglobus</taxon>
    </lineage>
</organism>
<dbReference type="PANTHER" id="PTHR12697">
    <property type="entry name" value="PBS LYASE HEAT-LIKE PROTEIN"/>
    <property type="match status" value="1"/>
</dbReference>
<dbReference type="Proteomes" id="UP000008136">
    <property type="component" value="Chromosome"/>
</dbReference>
<dbReference type="RefSeq" id="WP_013682926.1">
    <property type="nucleotide sequence ID" value="NC_015320.1"/>
</dbReference>
<dbReference type="PANTHER" id="PTHR12697:SF5">
    <property type="entry name" value="DEOXYHYPUSINE HYDROXYLASE"/>
    <property type="match status" value="1"/>
</dbReference>
<dbReference type="Gene3D" id="1.25.10.10">
    <property type="entry name" value="Leucine-rich Repeat Variant"/>
    <property type="match status" value="1"/>
</dbReference>
<evidence type="ECO:0000256" key="1">
    <source>
        <dbReference type="SAM" id="MobiDB-lite"/>
    </source>
</evidence>
<dbReference type="STRING" id="693661.Arcve_0213"/>
<gene>
    <name evidence="2" type="ordered locus">Arcve_0213</name>
</gene>
<keyword evidence="2" id="KW-0456">Lyase</keyword>
<dbReference type="GeneID" id="10393305"/>
<dbReference type="OrthoDB" id="10495at2157"/>
<dbReference type="AlphaFoldDB" id="F2KNM2"/>
<reference evidence="2 3" key="1">
    <citation type="submission" date="2011-03" db="EMBL/GenBank/DDBJ databases">
        <title>The complete genome of Archaeoglobus veneficus SNP6.</title>
        <authorList>
            <consortium name="US DOE Joint Genome Institute (JGI-PGF)"/>
            <person name="Lucas S."/>
            <person name="Copeland A."/>
            <person name="Lapidus A."/>
            <person name="Bruce D."/>
            <person name="Goodwin L."/>
            <person name="Pitluck S."/>
            <person name="Kyrpides N."/>
            <person name="Mavromatis K."/>
            <person name="Pagani I."/>
            <person name="Ivanova N."/>
            <person name="Mikhailova N."/>
            <person name="Lu M."/>
            <person name="Detter J.C."/>
            <person name="Tapia R."/>
            <person name="Han C."/>
            <person name="Land M."/>
            <person name="Hauser L."/>
            <person name="Markowitz V."/>
            <person name="Cheng J.-F."/>
            <person name="Hugenholtz P."/>
            <person name="Woyke T."/>
            <person name="Wu D."/>
            <person name="Spring S."/>
            <person name="Brambilla E."/>
            <person name="Klenk H.-P."/>
            <person name="Eisen J.A."/>
        </authorList>
    </citation>
    <scope>NUCLEOTIDE SEQUENCE [LARGE SCALE GENOMIC DNA]</scope>
    <source>
        <strain>SNP6</strain>
    </source>
</reference>
<proteinExistence type="predicted"/>
<keyword evidence="3" id="KW-1185">Reference proteome</keyword>
<dbReference type="EMBL" id="CP002588">
    <property type="protein sequence ID" value="AEA46250.1"/>
    <property type="molecule type" value="Genomic_DNA"/>
</dbReference>
<dbReference type="InterPro" id="IPR016024">
    <property type="entry name" value="ARM-type_fold"/>
</dbReference>
<dbReference type="KEGG" id="ave:Arcve_0213"/>
<dbReference type="HOGENOM" id="CLU_1425028_0_0_2"/>
<protein>
    <submittedName>
        <fullName evidence="2">PBS lyase HEAT domain protein repeat-containing protein</fullName>
    </submittedName>
</protein>
<dbReference type="InterPro" id="IPR004155">
    <property type="entry name" value="PBS_lyase_HEAT"/>
</dbReference>
<dbReference type="GO" id="GO:0016829">
    <property type="term" value="F:lyase activity"/>
    <property type="evidence" value="ECO:0007669"/>
    <property type="project" value="UniProtKB-KW"/>
</dbReference>
<dbReference type="eggNOG" id="arCOG02966">
    <property type="taxonomic scope" value="Archaea"/>
</dbReference>
<dbReference type="SUPFAM" id="SSF48371">
    <property type="entry name" value="ARM repeat"/>
    <property type="match status" value="1"/>
</dbReference>
<name>F2KNM2_ARCVS</name>
<dbReference type="SMART" id="SM00567">
    <property type="entry name" value="EZ_HEAT"/>
    <property type="match status" value="3"/>
</dbReference>
<sequence>MHTKICKDLQEYIESRRYREEWRKVVSYASELPRLMESEDCNVRKKAVYAMGKLTEEGYADFSALLQSALDDECEWVRGHAAEALGRLGIADERITELLKDGCPWVRHRAAEAAGRIAEVNPEFAKKTYKALIEKLKDRSSYVQYVAIEALRRCMKVLDESERREVEAALSSFSPEGSAESDPEASSRQQ</sequence>
<dbReference type="InterPro" id="IPR011989">
    <property type="entry name" value="ARM-like"/>
</dbReference>
<accession>F2KNM2</accession>